<evidence type="ECO:0000313" key="1">
    <source>
        <dbReference type="EMBL" id="KAK0176945.1"/>
    </source>
</evidence>
<dbReference type="EMBL" id="JAQQBS010000001">
    <property type="protein sequence ID" value="KAK0176945.1"/>
    <property type="molecule type" value="Genomic_DNA"/>
</dbReference>
<organism evidence="1 2">
    <name type="scientific">Microctonus aethiopoides</name>
    <dbReference type="NCBI Taxonomy" id="144406"/>
    <lineage>
        <taxon>Eukaryota</taxon>
        <taxon>Metazoa</taxon>
        <taxon>Ecdysozoa</taxon>
        <taxon>Arthropoda</taxon>
        <taxon>Hexapoda</taxon>
        <taxon>Insecta</taxon>
        <taxon>Pterygota</taxon>
        <taxon>Neoptera</taxon>
        <taxon>Endopterygota</taxon>
        <taxon>Hymenoptera</taxon>
        <taxon>Apocrita</taxon>
        <taxon>Ichneumonoidea</taxon>
        <taxon>Braconidae</taxon>
        <taxon>Euphorinae</taxon>
        <taxon>Microctonus</taxon>
    </lineage>
</organism>
<comment type="caution">
    <text evidence="1">The sequence shown here is derived from an EMBL/GenBank/DDBJ whole genome shotgun (WGS) entry which is preliminary data.</text>
</comment>
<evidence type="ECO:0000313" key="2">
    <source>
        <dbReference type="Proteomes" id="UP001168990"/>
    </source>
</evidence>
<reference evidence="1" key="2">
    <citation type="submission" date="2023-03" db="EMBL/GenBank/DDBJ databases">
        <authorList>
            <person name="Inwood S.N."/>
            <person name="Skelly J.G."/>
            <person name="Guhlin J."/>
            <person name="Harrop T.W.R."/>
            <person name="Goldson S.G."/>
            <person name="Dearden P.K."/>
        </authorList>
    </citation>
    <scope>NUCLEOTIDE SEQUENCE</scope>
    <source>
        <strain evidence="1">Irish</strain>
        <tissue evidence="1">Whole body</tissue>
    </source>
</reference>
<protein>
    <submittedName>
        <fullName evidence="1">Uncharacterized protein</fullName>
    </submittedName>
</protein>
<reference evidence="1" key="1">
    <citation type="journal article" date="2023" name="bioRxiv">
        <title>Scaffold-level genome assemblies of two parasitoid biocontrol wasps reveal the parthenogenesis mechanism and an associated novel virus.</title>
        <authorList>
            <person name="Inwood S."/>
            <person name="Skelly J."/>
            <person name="Guhlin J."/>
            <person name="Harrop T."/>
            <person name="Goldson S."/>
            <person name="Dearden P."/>
        </authorList>
    </citation>
    <scope>NUCLEOTIDE SEQUENCE</scope>
    <source>
        <strain evidence="1">Irish</strain>
        <tissue evidence="1">Whole body</tissue>
    </source>
</reference>
<accession>A0AA39FWV0</accession>
<gene>
    <name evidence="1" type="ORF">PV328_001043</name>
</gene>
<name>A0AA39FWV0_9HYME</name>
<dbReference type="Proteomes" id="UP001168990">
    <property type="component" value="Unassembled WGS sequence"/>
</dbReference>
<proteinExistence type="predicted"/>
<keyword evidence="2" id="KW-1185">Reference proteome</keyword>
<sequence length="187" mass="21192">MSRLQRLERVRELTREYTEALRREGIVQDPELENITTKIFAETLQDTEPTLLRAPLAIQYEEMPLPRGARPMPVFAISPVYSHVIAGWKCRHCNVLPPSHAIPWVQEGTTSTQITTSQRSANDRLRLKVPSGDTTAHSHRECVYRRGTFCGCCGEPGMAHDECPRCYPEKYQLHGIIPTPSPATRRG</sequence>
<dbReference type="AlphaFoldDB" id="A0AA39FWV0"/>